<feature type="signal peptide" evidence="2">
    <location>
        <begin position="1"/>
        <end position="27"/>
    </location>
</feature>
<reference evidence="3 4" key="1">
    <citation type="submission" date="2024-02" db="EMBL/GenBank/DDBJ databases">
        <title>Expansion and revision of Xanthobacter and proposal of Roseixanthobacter gen. nov.</title>
        <authorList>
            <person name="Soltysiak M.P.M."/>
            <person name="Jalihal A."/>
            <person name="Ory A."/>
            <person name="Chrisophersen C."/>
            <person name="Lee A.D."/>
            <person name="Boulton J."/>
            <person name="Springer M."/>
        </authorList>
    </citation>
    <scope>NUCLEOTIDE SEQUENCE [LARGE SCALE GENOMIC DNA]</scope>
    <source>
        <strain evidence="3 4">CB5</strain>
    </source>
</reference>
<keyword evidence="2" id="KW-0732">Signal</keyword>
<comment type="caution">
    <text evidence="3">The sequence shown here is derived from an EMBL/GenBank/DDBJ whole genome shotgun (WGS) entry which is preliminary data.</text>
</comment>
<feature type="chain" id="PRO_5047503281" evidence="2">
    <location>
        <begin position="28"/>
        <end position="399"/>
    </location>
</feature>
<dbReference type="InterPro" id="IPR031618">
    <property type="entry name" value="T4SS_TraI"/>
</dbReference>
<feature type="region of interest" description="Disordered" evidence="1">
    <location>
        <begin position="334"/>
        <end position="399"/>
    </location>
</feature>
<dbReference type="EMBL" id="JBAFUR010000011">
    <property type="protein sequence ID" value="MFG1255471.1"/>
    <property type="molecule type" value="Genomic_DNA"/>
</dbReference>
<evidence type="ECO:0000313" key="3">
    <source>
        <dbReference type="EMBL" id="MFG1255471.1"/>
    </source>
</evidence>
<accession>A0ABW6ZR90</accession>
<dbReference type="SUPFAM" id="SSF81995">
    <property type="entry name" value="beta-sandwich domain of Sec23/24"/>
    <property type="match status" value="1"/>
</dbReference>
<evidence type="ECO:0000256" key="1">
    <source>
        <dbReference type="SAM" id="MobiDB-lite"/>
    </source>
</evidence>
<dbReference type="RefSeq" id="WP_394010380.1">
    <property type="nucleotide sequence ID" value="NZ_JBAFUR010000011.1"/>
</dbReference>
<organism evidence="3 4">
    <name type="scientific">Xanthobacter aminoxidans</name>
    <dbReference type="NCBI Taxonomy" id="186280"/>
    <lineage>
        <taxon>Bacteria</taxon>
        <taxon>Pseudomonadati</taxon>
        <taxon>Pseudomonadota</taxon>
        <taxon>Alphaproteobacteria</taxon>
        <taxon>Hyphomicrobiales</taxon>
        <taxon>Xanthobacteraceae</taxon>
        <taxon>Xanthobacter</taxon>
    </lineage>
</organism>
<feature type="compositionally biased region" description="Polar residues" evidence="1">
    <location>
        <begin position="85"/>
        <end position="100"/>
    </location>
</feature>
<feature type="region of interest" description="Disordered" evidence="1">
    <location>
        <begin position="85"/>
        <end position="105"/>
    </location>
</feature>
<feature type="compositionally biased region" description="Low complexity" evidence="1">
    <location>
        <begin position="364"/>
        <end position="399"/>
    </location>
</feature>
<name>A0ABW6ZR90_9HYPH</name>
<dbReference type="Pfam" id="PF16932">
    <property type="entry name" value="T4SS_TraI"/>
    <property type="match status" value="1"/>
</dbReference>
<dbReference type="Proteomes" id="UP001604043">
    <property type="component" value="Unassembled WGS sequence"/>
</dbReference>
<feature type="compositionally biased region" description="Pro residues" evidence="1">
    <location>
        <begin position="354"/>
        <end position="363"/>
    </location>
</feature>
<protein>
    <submittedName>
        <fullName evidence="3">Type IV secretory system conjugative DNA transfer family protein</fullName>
    </submittedName>
</protein>
<sequence>MVLQSVPLRVRLLSSASLILLGASVSAALTVPAAAQTIYPPVYQQPTYGYPTPSYGYPNTGWQQQQQLSPQAQALYAAPGQVPGQTQAQFGTGPGQSTPSAAVVDPPGGVAGYNAPGAMAQGIRGQLLARSARGVGLRAGFSEEVGRLNISVDQVAPALEGRFDFRPLLVEGMVIPPVITEVREVGELENDKLVRLSLGTYRIVAPARLALKVPNWRDYLNISTVPTTPFRGPDFVPRTEEERASYEQLAEQARLDGIEEARALFAVNLSRLIRDYDGMRLYHSLAGSGAVSLPKVSRTGNDLSVTEHGNRAAVGNVTLELIVSPSFKLASKSAYLGDRTVPPRPTPRSQSGAEPPPPPPPQRPAGVPTSNAAPASSAAAQATKAAQVAAQVAATPPER</sequence>
<proteinExistence type="predicted"/>
<gene>
    <name evidence="3" type="ORF">V5F30_24885</name>
</gene>
<keyword evidence="4" id="KW-1185">Reference proteome</keyword>
<evidence type="ECO:0000256" key="2">
    <source>
        <dbReference type="SAM" id="SignalP"/>
    </source>
</evidence>
<evidence type="ECO:0000313" key="4">
    <source>
        <dbReference type="Proteomes" id="UP001604043"/>
    </source>
</evidence>